<evidence type="ECO:0000256" key="2">
    <source>
        <dbReference type="ARBA" id="ARBA00034247"/>
    </source>
</evidence>
<evidence type="ECO:0000256" key="1">
    <source>
        <dbReference type="ARBA" id="ARBA00012528"/>
    </source>
</evidence>
<dbReference type="InterPro" id="IPR050469">
    <property type="entry name" value="Diguanylate_Cyclase"/>
</dbReference>
<dbReference type="CDD" id="cd01949">
    <property type="entry name" value="GGDEF"/>
    <property type="match status" value="1"/>
</dbReference>
<dbReference type="EMBL" id="VJND01000013">
    <property type="protein sequence ID" value="TSE24316.1"/>
    <property type="molecule type" value="Genomic_DNA"/>
</dbReference>
<dbReference type="FunFam" id="3.30.70.270:FF:000001">
    <property type="entry name" value="Diguanylate cyclase domain protein"/>
    <property type="match status" value="1"/>
</dbReference>
<comment type="caution">
    <text evidence="4">The sequence shown here is derived from an EMBL/GenBank/DDBJ whole genome shotgun (WGS) entry which is preliminary data.</text>
</comment>
<dbReference type="InterPro" id="IPR035965">
    <property type="entry name" value="PAS-like_dom_sf"/>
</dbReference>
<proteinExistence type="predicted"/>
<dbReference type="GO" id="GO:0043709">
    <property type="term" value="P:cell adhesion involved in single-species biofilm formation"/>
    <property type="evidence" value="ECO:0007669"/>
    <property type="project" value="TreeGrafter"/>
</dbReference>
<dbReference type="GO" id="GO:0005886">
    <property type="term" value="C:plasma membrane"/>
    <property type="evidence" value="ECO:0007669"/>
    <property type="project" value="TreeGrafter"/>
</dbReference>
<keyword evidence="5" id="KW-1185">Reference proteome</keyword>
<dbReference type="GO" id="GO:0052621">
    <property type="term" value="F:diguanylate cyclase activity"/>
    <property type="evidence" value="ECO:0007669"/>
    <property type="project" value="UniProtKB-EC"/>
</dbReference>
<accession>A0A554WLA0</accession>
<dbReference type="GO" id="GO:1902201">
    <property type="term" value="P:negative regulation of bacterial-type flagellum-dependent cell motility"/>
    <property type="evidence" value="ECO:0007669"/>
    <property type="project" value="TreeGrafter"/>
</dbReference>
<dbReference type="AlphaFoldDB" id="A0A554WLA0"/>
<keyword evidence="4" id="KW-0808">Transferase</keyword>
<dbReference type="PANTHER" id="PTHR45138:SF9">
    <property type="entry name" value="DIGUANYLATE CYCLASE DGCM-RELATED"/>
    <property type="match status" value="1"/>
</dbReference>
<dbReference type="InterPro" id="IPR043128">
    <property type="entry name" value="Rev_trsase/Diguanyl_cyclase"/>
</dbReference>
<dbReference type="OrthoDB" id="9813903at2"/>
<name>A0A554WLA0_9BURK</name>
<dbReference type="InterPro" id="IPR029787">
    <property type="entry name" value="Nucleotide_cyclase"/>
</dbReference>
<dbReference type="EC" id="2.7.7.65" evidence="1"/>
<dbReference type="SUPFAM" id="SSF55785">
    <property type="entry name" value="PYP-like sensor domain (PAS domain)"/>
    <property type="match status" value="1"/>
</dbReference>
<dbReference type="Gene3D" id="3.30.70.270">
    <property type="match status" value="1"/>
</dbReference>
<dbReference type="PANTHER" id="PTHR45138">
    <property type="entry name" value="REGULATORY COMPONENTS OF SENSORY TRANSDUCTION SYSTEM"/>
    <property type="match status" value="1"/>
</dbReference>
<protein>
    <recommendedName>
        <fullName evidence="1">diguanylate cyclase</fullName>
        <ecNumber evidence="1">2.7.7.65</ecNumber>
    </recommendedName>
</protein>
<evidence type="ECO:0000313" key="4">
    <source>
        <dbReference type="EMBL" id="TSE24316.1"/>
    </source>
</evidence>
<keyword evidence="4" id="KW-0548">Nucleotidyltransferase</keyword>
<sequence length="305" mass="33277">MRVSIRFDAEQLQALLRSLPDPAFVLSASGRYVAVFGGADTRYYHDGSPLVGRTLHEVLVPARAEAFLADIRAALRDGGLRIVEYELSNRDVRGLSDVGPAEPIWFEGRVMPLPFTVEGEAVVLWVASNITHRRQLQERLRALSETDELTGLANRRRFRAELQACYEAWARYGQPVALLYLDLDRFKAINDQLGHERGDEALRAVAAVLEGARRRTDLAARLGGDEFALLCPHTGLGEAAALARRLVAPVRRALAAFALGDGEPASVSIGWAECEPGDRGGGDLVRRADAALYRAKGARGRTAPA</sequence>
<dbReference type="InterPro" id="IPR013656">
    <property type="entry name" value="PAS_4"/>
</dbReference>
<dbReference type="Pfam" id="PF08448">
    <property type="entry name" value="PAS_4"/>
    <property type="match status" value="1"/>
</dbReference>
<gene>
    <name evidence="4" type="primary">ydaM_3</name>
    <name evidence="4" type="ORF">Tsedi_01969</name>
</gene>
<dbReference type="Gene3D" id="3.30.450.20">
    <property type="entry name" value="PAS domain"/>
    <property type="match status" value="1"/>
</dbReference>
<comment type="catalytic activity">
    <reaction evidence="2">
        <text>2 GTP = 3',3'-c-di-GMP + 2 diphosphate</text>
        <dbReference type="Rhea" id="RHEA:24898"/>
        <dbReference type="ChEBI" id="CHEBI:33019"/>
        <dbReference type="ChEBI" id="CHEBI:37565"/>
        <dbReference type="ChEBI" id="CHEBI:58805"/>
        <dbReference type="EC" id="2.7.7.65"/>
    </reaction>
</comment>
<dbReference type="SMART" id="SM00267">
    <property type="entry name" value="GGDEF"/>
    <property type="match status" value="1"/>
</dbReference>
<reference evidence="4 5" key="1">
    <citation type="submission" date="2019-07" db="EMBL/GenBank/DDBJ databases">
        <title>Tepidimonas sediminis YIM 72259 draft genome.</title>
        <authorList>
            <person name="Da Costa M.S."/>
            <person name="Froufe H.J.C."/>
            <person name="Egas C."/>
            <person name="Albuquerque L."/>
        </authorList>
    </citation>
    <scope>NUCLEOTIDE SEQUENCE [LARGE SCALE GENOMIC DNA]</scope>
    <source>
        <strain evidence="4 5">YIM 72259</strain>
    </source>
</reference>
<dbReference type="SUPFAM" id="SSF55073">
    <property type="entry name" value="Nucleotide cyclase"/>
    <property type="match status" value="1"/>
</dbReference>
<feature type="domain" description="GGDEF" evidence="3">
    <location>
        <begin position="174"/>
        <end position="305"/>
    </location>
</feature>
<dbReference type="Pfam" id="PF00990">
    <property type="entry name" value="GGDEF"/>
    <property type="match status" value="1"/>
</dbReference>
<dbReference type="NCBIfam" id="TIGR00254">
    <property type="entry name" value="GGDEF"/>
    <property type="match status" value="1"/>
</dbReference>
<dbReference type="InterPro" id="IPR000160">
    <property type="entry name" value="GGDEF_dom"/>
</dbReference>
<organism evidence="4 5">
    <name type="scientific">Tepidimonas sediminis</name>
    <dbReference type="NCBI Taxonomy" id="2588941"/>
    <lineage>
        <taxon>Bacteria</taxon>
        <taxon>Pseudomonadati</taxon>
        <taxon>Pseudomonadota</taxon>
        <taxon>Betaproteobacteria</taxon>
        <taxon>Burkholderiales</taxon>
        <taxon>Tepidimonas</taxon>
    </lineage>
</organism>
<evidence type="ECO:0000259" key="3">
    <source>
        <dbReference type="PROSITE" id="PS50887"/>
    </source>
</evidence>
<evidence type="ECO:0000313" key="5">
    <source>
        <dbReference type="Proteomes" id="UP000320225"/>
    </source>
</evidence>
<dbReference type="PROSITE" id="PS50887">
    <property type="entry name" value="GGDEF"/>
    <property type="match status" value="1"/>
</dbReference>
<dbReference type="Proteomes" id="UP000320225">
    <property type="component" value="Unassembled WGS sequence"/>
</dbReference>